<dbReference type="InterPro" id="IPR011701">
    <property type="entry name" value="MFS"/>
</dbReference>
<feature type="transmembrane region" description="Helical" evidence="7">
    <location>
        <begin position="189"/>
        <end position="211"/>
    </location>
</feature>
<proteinExistence type="predicted"/>
<comment type="subcellular location">
    <subcellularLocation>
        <location evidence="1">Membrane</location>
        <topology evidence="1">Multi-pass membrane protein</topology>
    </subcellularLocation>
</comment>
<evidence type="ECO:0000313" key="10">
    <source>
        <dbReference type="RefSeq" id="XP_022102740.1"/>
    </source>
</evidence>
<dbReference type="InterPro" id="IPR050930">
    <property type="entry name" value="MFS_Vesicular_Transporter"/>
</dbReference>
<keyword evidence="3 7" id="KW-0812">Transmembrane</keyword>
<feature type="compositionally biased region" description="Basic and acidic residues" evidence="6">
    <location>
        <begin position="457"/>
        <end position="476"/>
    </location>
</feature>
<evidence type="ECO:0000256" key="4">
    <source>
        <dbReference type="ARBA" id="ARBA00022989"/>
    </source>
</evidence>
<dbReference type="GeneID" id="110985760"/>
<protein>
    <submittedName>
        <fullName evidence="10">MFS-type transporter SLC18B1-like isoform X1</fullName>
    </submittedName>
</protein>
<evidence type="ECO:0000256" key="3">
    <source>
        <dbReference type="ARBA" id="ARBA00022692"/>
    </source>
</evidence>
<evidence type="ECO:0000256" key="5">
    <source>
        <dbReference type="ARBA" id="ARBA00023136"/>
    </source>
</evidence>
<organism evidence="9 10">
    <name type="scientific">Acanthaster planci</name>
    <name type="common">Crown-of-thorns starfish</name>
    <dbReference type="NCBI Taxonomy" id="133434"/>
    <lineage>
        <taxon>Eukaryota</taxon>
        <taxon>Metazoa</taxon>
        <taxon>Echinodermata</taxon>
        <taxon>Eleutherozoa</taxon>
        <taxon>Asterozoa</taxon>
        <taxon>Asteroidea</taxon>
        <taxon>Valvatacea</taxon>
        <taxon>Valvatida</taxon>
        <taxon>Acanthasteridae</taxon>
        <taxon>Acanthaster</taxon>
    </lineage>
</organism>
<dbReference type="RefSeq" id="XP_022102740.1">
    <property type="nucleotide sequence ID" value="XM_022247048.1"/>
</dbReference>
<evidence type="ECO:0000259" key="8">
    <source>
        <dbReference type="PROSITE" id="PS50850"/>
    </source>
</evidence>
<feature type="transmembrane region" description="Helical" evidence="7">
    <location>
        <begin position="293"/>
        <end position="318"/>
    </location>
</feature>
<dbReference type="GO" id="GO:0016020">
    <property type="term" value="C:membrane"/>
    <property type="evidence" value="ECO:0007669"/>
    <property type="project" value="UniProtKB-SubCell"/>
</dbReference>
<feature type="domain" description="Major facilitator superfamily (MFS) profile" evidence="8">
    <location>
        <begin position="59"/>
        <end position="453"/>
    </location>
</feature>
<keyword evidence="5 7" id="KW-0472">Membrane</keyword>
<feature type="transmembrane region" description="Helical" evidence="7">
    <location>
        <begin position="250"/>
        <end position="273"/>
    </location>
</feature>
<sequence length="483" mass="50620">MELEKLEDPSTVRKNQDSKNGKVSIPEKVTSFAIQDDPISDDSDERPAGSGSTYHKKATVVSAILASLTNIMAYSIIAVFYPIEAKERGVSETVIGLIFASYSISTAVGSPIIGKIIPIAGARFVFLAGSFITGGCNILFGFIIDMPTTATFTVFSFAIRILEGIGAAASLTATTAIVAAALPDDVGKAVSLIEMTNGVSYALGPALGGFLYNAGGFPVPFFVLGGIVLAINAVNFFLMPEQGNQTEECGSVSSLLSIPAVWIALFVNFIGFATFSSLEPTFAIYLEELDFTVIQISLLFVTLGLAYGFSSVVCGVIADSKKCPRALIAVGECGGGLLFLLFGLSELLKSPAIKVLAGVLIVLSAAMLSLLAAPSFIDMLSSAEWYGIPSGLGLTSLLSGLWNSAYAVGTVAGPLVGGAVVEYYGFGYLSITIAGCCFLALVVSSLFGVWEYRCGRGRREPNKESSSPRDSSKDQQARLLSSN</sequence>
<feature type="compositionally biased region" description="Basic and acidic residues" evidence="6">
    <location>
        <begin position="1"/>
        <end position="20"/>
    </location>
</feature>
<feature type="transmembrane region" description="Helical" evidence="7">
    <location>
        <begin position="60"/>
        <end position="81"/>
    </location>
</feature>
<dbReference type="AlphaFoldDB" id="A0A8B7ZD14"/>
<dbReference type="PANTHER" id="PTHR23506:SF26">
    <property type="entry name" value="MFS-TYPE TRANSPORTER SLC18B1"/>
    <property type="match status" value="1"/>
</dbReference>
<feature type="transmembrane region" description="Helical" evidence="7">
    <location>
        <begin position="351"/>
        <end position="373"/>
    </location>
</feature>
<dbReference type="Pfam" id="PF07690">
    <property type="entry name" value="MFS_1"/>
    <property type="match status" value="1"/>
</dbReference>
<dbReference type="PROSITE" id="PS50850">
    <property type="entry name" value="MFS"/>
    <property type="match status" value="1"/>
</dbReference>
<keyword evidence="4 7" id="KW-1133">Transmembrane helix</keyword>
<dbReference type="InterPro" id="IPR036259">
    <property type="entry name" value="MFS_trans_sf"/>
</dbReference>
<dbReference type="Gene3D" id="1.20.1250.20">
    <property type="entry name" value="MFS general substrate transporter like domains"/>
    <property type="match status" value="2"/>
</dbReference>
<dbReference type="SUPFAM" id="SSF103473">
    <property type="entry name" value="MFS general substrate transporter"/>
    <property type="match status" value="1"/>
</dbReference>
<feature type="transmembrane region" description="Helical" evidence="7">
    <location>
        <begin position="426"/>
        <end position="450"/>
    </location>
</feature>
<dbReference type="OrthoDB" id="497880at2759"/>
<keyword evidence="9" id="KW-1185">Reference proteome</keyword>
<reference evidence="10" key="1">
    <citation type="submission" date="2025-08" db="UniProtKB">
        <authorList>
            <consortium name="RefSeq"/>
        </authorList>
    </citation>
    <scope>IDENTIFICATION</scope>
</reference>
<feature type="transmembrane region" description="Helical" evidence="7">
    <location>
        <begin position="93"/>
        <end position="112"/>
    </location>
</feature>
<evidence type="ECO:0000256" key="1">
    <source>
        <dbReference type="ARBA" id="ARBA00004141"/>
    </source>
</evidence>
<evidence type="ECO:0000256" key="2">
    <source>
        <dbReference type="ARBA" id="ARBA00022448"/>
    </source>
</evidence>
<gene>
    <name evidence="10" type="primary">LOC110985760</name>
</gene>
<dbReference type="GO" id="GO:0022857">
    <property type="term" value="F:transmembrane transporter activity"/>
    <property type="evidence" value="ECO:0007669"/>
    <property type="project" value="InterPro"/>
</dbReference>
<name>A0A8B7ZD14_ACAPL</name>
<feature type="region of interest" description="Disordered" evidence="6">
    <location>
        <begin position="457"/>
        <end position="483"/>
    </location>
</feature>
<feature type="transmembrane region" description="Helical" evidence="7">
    <location>
        <begin position="124"/>
        <end position="144"/>
    </location>
</feature>
<feature type="transmembrane region" description="Helical" evidence="7">
    <location>
        <begin position="217"/>
        <end position="238"/>
    </location>
</feature>
<feature type="transmembrane region" description="Helical" evidence="7">
    <location>
        <begin position="164"/>
        <end position="182"/>
    </location>
</feature>
<feature type="transmembrane region" description="Helical" evidence="7">
    <location>
        <begin position="385"/>
        <end position="406"/>
    </location>
</feature>
<evidence type="ECO:0000256" key="6">
    <source>
        <dbReference type="SAM" id="MobiDB-lite"/>
    </source>
</evidence>
<evidence type="ECO:0000313" key="9">
    <source>
        <dbReference type="Proteomes" id="UP000694845"/>
    </source>
</evidence>
<dbReference type="OMA" id="SEFLMGP"/>
<feature type="region of interest" description="Disordered" evidence="6">
    <location>
        <begin position="1"/>
        <end position="53"/>
    </location>
</feature>
<dbReference type="Proteomes" id="UP000694845">
    <property type="component" value="Unplaced"/>
</dbReference>
<accession>A0A8B7ZD14</accession>
<evidence type="ECO:0000256" key="7">
    <source>
        <dbReference type="SAM" id="Phobius"/>
    </source>
</evidence>
<dbReference type="PANTHER" id="PTHR23506">
    <property type="entry name" value="GH10249P"/>
    <property type="match status" value="1"/>
</dbReference>
<feature type="transmembrane region" description="Helical" evidence="7">
    <location>
        <begin position="325"/>
        <end position="345"/>
    </location>
</feature>
<dbReference type="KEGG" id="aplc:110985760"/>
<keyword evidence="2" id="KW-0813">Transport</keyword>
<dbReference type="InterPro" id="IPR020846">
    <property type="entry name" value="MFS_dom"/>
</dbReference>